<dbReference type="Gene3D" id="1.10.1060.10">
    <property type="entry name" value="Alpha-helical ferredoxin"/>
    <property type="match status" value="2"/>
</dbReference>
<proteinExistence type="predicted"/>
<feature type="domain" description="4Fe-4S ferredoxin-type" evidence="6">
    <location>
        <begin position="356"/>
        <end position="384"/>
    </location>
</feature>
<dbReference type="GO" id="GO:0005886">
    <property type="term" value="C:plasma membrane"/>
    <property type="evidence" value="ECO:0007669"/>
    <property type="project" value="TreeGrafter"/>
</dbReference>
<accession>A0AAW7ZEF8</accession>
<dbReference type="SUPFAM" id="SSF46548">
    <property type="entry name" value="alpha-helical ferredoxin"/>
    <property type="match status" value="1"/>
</dbReference>
<protein>
    <submittedName>
        <fullName evidence="7">FAD-dependent oxidoreductase</fullName>
    </submittedName>
</protein>
<dbReference type="Pfam" id="PF13450">
    <property type="entry name" value="NAD_binding_8"/>
    <property type="match status" value="1"/>
</dbReference>
<evidence type="ECO:0000256" key="2">
    <source>
        <dbReference type="ARBA" id="ARBA00022723"/>
    </source>
</evidence>
<dbReference type="Pfam" id="PF02754">
    <property type="entry name" value="CCG"/>
    <property type="match status" value="2"/>
</dbReference>
<dbReference type="Proteomes" id="UP001172911">
    <property type="component" value="Unassembled WGS sequence"/>
</dbReference>
<reference evidence="7" key="1">
    <citation type="journal article" date="2023" name="J. Hazard. Mater.">
        <title>Anaerobic biodegradation of pyrene and benzo[a]pyrene by a new sulfate-reducing Desulforamulus aquiferis strain DSA.</title>
        <authorList>
            <person name="Zhang Z."/>
            <person name="Sun J."/>
            <person name="Gong X."/>
            <person name="Wang C."/>
            <person name="Wang H."/>
        </authorList>
    </citation>
    <scope>NUCLEOTIDE SEQUENCE</scope>
    <source>
        <strain evidence="7">DSA</strain>
    </source>
</reference>
<dbReference type="GO" id="GO:0051539">
    <property type="term" value="F:4 iron, 4 sulfur cluster binding"/>
    <property type="evidence" value="ECO:0007669"/>
    <property type="project" value="UniProtKB-KW"/>
</dbReference>
<evidence type="ECO:0000313" key="7">
    <source>
        <dbReference type="EMBL" id="MDO7787544.1"/>
    </source>
</evidence>
<organism evidence="7 8">
    <name type="scientific">Desulforamulus aquiferis</name>
    <dbReference type="NCBI Taxonomy" id="1397668"/>
    <lineage>
        <taxon>Bacteria</taxon>
        <taxon>Bacillati</taxon>
        <taxon>Bacillota</taxon>
        <taxon>Clostridia</taxon>
        <taxon>Eubacteriales</taxon>
        <taxon>Peptococcaceae</taxon>
        <taxon>Desulforamulus</taxon>
    </lineage>
</organism>
<evidence type="ECO:0000256" key="5">
    <source>
        <dbReference type="ARBA" id="ARBA00023014"/>
    </source>
</evidence>
<dbReference type="InterPro" id="IPR028261">
    <property type="entry name" value="DPD_II"/>
</dbReference>
<gene>
    <name evidence="7" type="ORF">P6N53_09960</name>
</gene>
<dbReference type="SUPFAM" id="SSF51971">
    <property type="entry name" value="Nucleotide-binding domain"/>
    <property type="match status" value="1"/>
</dbReference>
<keyword evidence="3" id="KW-0560">Oxidoreductase</keyword>
<keyword evidence="1" id="KW-0004">4Fe-4S</keyword>
<evidence type="ECO:0000256" key="1">
    <source>
        <dbReference type="ARBA" id="ARBA00022485"/>
    </source>
</evidence>
<evidence type="ECO:0000259" key="6">
    <source>
        <dbReference type="PROSITE" id="PS51379"/>
    </source>
</evidence>
<dbReference type="Gene3D" id="3.50.50.60">
    <property type="entry name" value="FAD/NAD(P)-binding domain"/>
    <property type="match status" value="1"/>
</dbReference>
<evidence type="ECO:0000313" key="8">
    <source>
        <dbReference type="Proteomes" id="UP001172911"/>
    </source>
</evidence>
<evidence type="ECO:0000256" key="3">
    <source>
        <dbReference type="ARBA" id="ARBA00023002"/>
    </source>
</evidence>
<dbReference type="RefSeq" id="WP_304542691.1">
    <property type="nucleotide sequence ID" value="NZ_JARPTC010000014.1"/>
</dbReference>
<dbReference type="PANTHER" id="PTHR43255:SF1">
    <property type="entry name" value="IRON-SULFUR-BINDING OXIDOREDUCTASE FADF-RELATED"/>
    <property type="match status" value="1"/>
</dbReference>
<dbReference type="GO" id="GO:0016491">
    <property type="term" value="F:oxidoreductase activity"/>
    <property type="evidence" value="ECO:0007669"/>
    <property type="project" value="UniProtKB-KW"/>
</dbReference>
<sequence>MDHKRIFEFEEKCIQEQPPGCTTSCPAHMDVRGFIREIKAGRLAEALKIYRKSIPFPAIIGRICDHPCQLACKRQEVGGAVSIAALEKACVLQVQADPPKISTPKSKKERVAVVGSGLSGLTAAYELAKKGYQITLFESGNWLGGRIRTIPEVDLPPQIIDEELAVIKQLEVIIKLNTSVGLDISLKSIYKEFSAIYLGTGRMVNEFELPLDLQGKLKVDPVTYETGQKGVFAGGTLLREYSYSPITSLSDGRRAAISIDRYLQGVSLSAVRENEGSYPTRLFTSTQGVKPVPPVPMGNSRSFYSKHEAMQEAGRCLDCQCLECVKVCQYMTHFKGYPKKFIRQINHNLKMIKGRHEANILINSCSLCGLCQKVCPEGLNLGELCQEVRMEMVKKGKMPPSAHDFPIRDMKFSNGEQCVLTLHQPGCNASSHAFYPGCQLTASAPEHVQRAYTYLTQKLSGGVGLMMRCCGAPAEWSGQMDLFFSELQQIKEQWGSLGKPRMILACSTCHQTFKKYLPEIELVSLWEVYLEYGLPKVDDMQRPFIVAVHDACTSRDEGHIHGVVRKIIGQIGCQLEELPTSQDKTQCCGYGGMMQFANKGLADQVVKRRISESPVDYVAYCAICRDNFAAHGKKTYHLLDVIYGQADPHAPAKRGPGYSQRRENRVRLKNKILKEVWGEKTLEEKEAFESIQLIIPESVSQLMEDRLILTEDIQKVIHFAENTGTKMQIKENGHYLAYHRPISVTYWVEYLPQPEGYMIFNTYSHRMEINEDVNS</sequence>
<keyword evidence="5" id="KW-0411">Iron-sulfur</keyword>
<dbReference type="InterPro" id="IPR051460">
    <property type="entry name" value="HdrC_iron-sulfur_subunit"/>
</dbReference>
<dbReference type="AlphaFoldDB" id="A0AAW7ZEF8"/>
<dbReference type="NCBIfam" id="NF045663">
    <property type="entry name" value="diclust_near_Sec"/>
    <property type="match status" value="1"/>
</dbReference>
<dbReference type="PROSITE" id="PS00198">
    <property type="entry name" value="4FE4S_FER_1"/>
    <property type="match status" value="1"/>
</dbReference>
<dbReference type="GO" id="GO:0046872">
    <property type="term" value="F:metal ion binding"/>
    <property type="evidence" value="ECO:0007669"/>
    <property type="project" value="UniProtKB-KW"/>
</dbReference>
<dbReference type="PRINTS" id="PR00419">
    <property type="entry name" value="ADXRDTASE"/>
</dbReference>
<name>A0AAW7ZEF8_9FIRM</name>
<dbReference type="PANTHER" id="PTHR43255">
    <property type="entry name" value="IRON-SULFUR-BINDING OXIDOREDUCTASE FADF-RELATED-RELATED"/>
    <property type="match status" value="1"/>
</dbReference>
<dbReference type="Pfam" id="PF13534">
    <property type="entry name" value="Fer4_17"/>
    <property type="match status" value="1"/>
</dbReference>
<dbReference type="InterPro" id="IPR009051">
    <property type="entry name" value="Helical_ferredxn"/>
</dbReference>
<dbReference type="PROSITE" id="PS51379">
    <property type="entry name" value="4FE4S_FER_2"/>
    <property type="match status" value="1"/>
</dbReference>
<dbReference type="InterPro" id="IPR036188">
    <property type="entry name" value="FAD/NAD-bd_sf"/>
</dbReference>
<evidence type="ECO:0000256" key="4">
    <source>
        <dbReference type="ARBA" id="ARBA00023004"/>
    </source>
</evidence>
<keyword evidence="2" id="KW-0479">Metal-binding</keyword>
<dbReference type="InterPro" id="IPR004017">
    <property type="entry name" value="Cys_rich_dom"/>
</dbReference>
<dbReference type="InterPro" id="IPR017896">
    <property type="entry name" value="4Fe4S_Fe-S-bd"/>
</dbReference>
<keyword evidence="4" id="KW-0408">Iron</keyword>
<reference evidence="7" key="2">
    <citation type="submission" date="2023-03" db="EMBL/GenBank/DDBJ databases">
        <authorList>
            <person name="Zhang Z."/>
        </authorList>
    </citation>
    <scope>NUCLEOTIDE SEQUENCE</scope>
    <source>
        <strain evidence="7">DSA</strain>
    </source>
</reference>
<dbReference type="EMBL" id="JARPTC010000014">
    <property type="protein sequence ID" value="MDO7787544.1"/>
    <property type="molecule type" value="Genomic_DNA"/>
</dbReference>
<dbReference type="InterPro" id="IPR017900">
    <property type="entry name" value="4Fe4S_Fe_S_CS"/>
</dbReference>
<keyword evidence="8" id="KW-1185">Reference proteome</keyword>
<dbReference type="Pfam" id="PF14691">
    <property type="entry name" value="Fer4_20"/>
    <property type="match status" value="1"/>
</dbReference>
<comment type="caution">
    <text evidence="7">The sequence shown here is derived from an EMBL/GenBank/DDBJ whole genome shotgun (WGS) entry which is preliminary data.</text>
</comment>